<reference evidence="1 2" key="1">
    <citation type="journal article" date="2021" name="bioRxiv">
        <title>Chromosome-scale and haplotype-resolved genome assembly of a tetraploid potato cultivar.</title>
        <authorList>
            <person name="Sun H."/>
            <person name="Jiao W.-B."/>
            <person name="Krause K."/>
            <person name="Campoy J.A."/>
            <person name="Goel M."/>
            <person name="Folz-Donahue K."/>
            <person name="Kukat C."/>
            <person name="Huettel B."/>
            <person name="Schneeberger K."/>
        </authorList>
    </citation>
    <scope>NUCLEOTIDE SEQUENCE [LARGE SCALE GENOMIC DNA]</scope>
    <source>
        <strain evidence="1">SolTubOtavaFocal</strain>
        <tissue evidence="1">Leaves</tissue>
    </source>
</reference>
<dbReference type="Proteomes" id="UP000826656">
    <property type="component" value="Unassembled WGS sequence"/>
</dbReference>
<organism evidence="1 2">
    <name type="scientific">Solanum tuberosum</name>
    <name type="common">Potato</name>
    <dbReference type="NCBI Taxonomy" id="4113"/>
    <lineage>
        <taxon>Eukaryota</taxon>
        <taxon>Viridiplantae</taxon>
        <taxon>Streptophyta</taxon>
        <taxon>Embryophyta</taxon>
        <taxon>Tracheophyta</taxon>
        <taxon>Spermatophyta</taxon>
        <taxon>Magnoliopsida</taxon>
        <taxon>eudicotyledons</taxon>
        <taxon>Gunneridae</taxon>
        <taxon>Pentapetalae</taxon>
        <taxon>asterids</taxon>
        <taxon>lamiids</taxon>
        <taxon>Solanales</taxon>
        <taxon>Solanaceae</taxon>
        <taxon>Solanoideae</taxon>
        <taxon>Solaneae</taxon>
        <taxon>Solanum</taxon>
    </lineage>
</organism>
<evidence type="ECO:0000313" key="2">
    <source>
        <dbReference type="Proteomes" id="UP000826656"/>
    </source>
</evidence>
<proteinExistence type="predicted"/>
<evidence type="ECO:0000313" key="1">
    <source>
        <dbReference type="EMBL" id="KAH0748032.1"/>
    </source>
</evidence>
<keyword evidence="2" id="KW-1185">Reference proteome</keyword>
<evidence type="ECO:0008006" key="3">
    <source>
        <dbReference type="Google" id="ProtNLM"/>
    </source>
</evidence>
<accession>A0ABQ7UEM9</accession>
<dbReference type="EMBL" id="JAIVGD010000019">
    <property type="protein sequence ID" value="KAH0748032.1"/>
    <property type="molecule type" value="Genomic_DNA"/>
</dbReference>
<sequence>MWRRARIPYQKALMAHESTTYGGNQSKGGKAKAIVNTPVKTSMQVGVEMKSRVAEVSTYNGRVWITWKLDYFQVVLISRIALAVTCQDERRSLWEYVDELSVGVNMPWIVTRDFNSVLKLDNRAGKPDTHGGLDMEKIE</sequence>
<comment type="caution">
    <text evidence="1">The sequence shown here is derived from an EMBL/GenBank/DDBJ whole genome shotgun (WGS) entry which is preliminary data.</text>
</comment>
<name>A0ABQ7UEM9_SOLTU</name>
<gene>
    <name evidence="1" type="ORF">KY290_027264</name>
</gene>
<protein>
    <recommendedName>
        <fullName evidence="3">Endonuclease/exonuclease/phosphatase</fullName>
    </recommendedName>
</protein>